<dbReference type="EMBL" id="MT143866">
    <property type="protein sequence ID" value="QJB03922.1"/>
    <property type="molecule type" value="Genomic_DNA"/>
</dbReference>
<dbReference type="EMBL" id="MT143655">
    <property type="protein sequence ID" value="QJA99541.1"/>
    <property type="molecule type" value="Genomic_DNA"/>
</dbReference>
<protein>
    <submittedName>
        <fullName evidence="2">Uncharacterized protein</fullName>
    </submittedName>
</protein>
<evidence type="ECO:0000313" key="2">
    <source>
        <dbReference type="EMBL" id="QJA99541.1"/>
    </source>
</evidence>
<evidence type="ECO:0000313" key="3">
    <source>
        <dbReference type="EMBL" id="QJB03922.1"/>
    </source>
</evidence>
<sequence>MSTQNLYLPVGFSAKPYVIPSFKLVIPWMGACSDRVNKPVTITWDPTKTSVERASLVIKARTSEDPVGLMIYFNDAETRQFIWGEGAKNEEKSDVIDVSIINGVNTVGVHACKQYLPFPWVGVVNVDVDTYIEVTFTGETPHRPWDEVVWEWLEANWPWIAIGGGALIIGGVAYSYLATPRR</sequence>
<keyword evidence="1" id="KW-0812">Transmembrane</keyword>
<keyword evidence="1" id="KW-1133">Transmembrane helix</keyword>
<accession>A0A6M3M3K6</accession>
<dbReference type="AlphaFoldDB" id="A0A6M3M3K6"/>
<name>A0A6M3M3K6_9ZZZZ</name>
<proteinExistence type="predicted"/>
<keyword evidence="1" id="KW-0472">Membrane</keyword>
<reference evidence="2" key="1">
    <citation type="submission" date="2020-03" db="EMBL/GenBank/DDBJ databases">
        <title>The deep terrestrial virosphere.</title>
        <authorList>
            <person name="Holmfeldt K."/>
            <person name="Nilsson E."/>
            <person name="Simone D."/>
            <person name="Lopez-Fernandez M."/>
            <person name="Wu X."/>
            <person name="de Brujin I."/>
            <person name="Lundin D."/>
            <person name="Andersson A."/>
            <person name="Bertilsson S."/>
            <person name="Dopson M."/>
        </authorList>
    </citation>
    <scope>NUCLEOTIDE SEQUENCE</scope>
    <source>
        <strain evidence="2">MM171A00973</strain>
        <strain evidence="3">MM171B00522</strain>
    </source>
</reference>
<evidence type="ECO:0000256" key="1">
    <source>
        <dbReference type="SAM" id="Phobius"/>
    </source>
</evidence>
<organism evidence="2">
    <name type="scientific">viral metagenome</name>
    <dbReference type="NCBI Taxonomy" id="1070528"/>
    <lineage>
        <taxon>unclassified sequences</taxon>
        <taxon>metagenomes</taxon>
        <taxon>organismal metagenomes</taxon>
    </lineage>
</organism>
<gene>
    <name evidence="2" type="ORF">MM171A00973_0026</name>
    <name evidence="3" type="ORF">MM171B00522_0002</name>
</gene>
<feature type="transmembrane region" description="Helical" evidence="1">
    <location>
        <begin position="157"/>
        <end position="177"/>
    </location>
</feature>